<keyword evidence="5 8" id="KW-1133">Transmembrane helix</keyword>
<keyword evidence="6 8" id="KW-0472">Membrane</keyword>
<evidence type="ECO:0000313" key="10">
    <source>
        <dbReference type="EMBL" id="KAG6482609.1"/>
    </source>
</evidence>
<comment type="similarity">
    <text evidence="2 8">Belongs to the MLO family.</text>
</comment>
<feature type="transmembrane region" description="Helical" evidence="9">
    <location>
        <begin position="196"/>
        <end position="215"/>
    </location>
</feature>
<dbReference type="InterPro" id="IPR004326">
    <property type="entry name" value="Mlo"/>
</dbReference>
<dbReference type="PANTHER" id="PTHR31942">
    <property type="entry name" value="MLO-LIKE PROTEIN 1"/>
    <property type="match status" value="1"/>
</dbReference>
<dbReference type="GO" id="GO:0016020">
    <property type="term" value="C:membrane"/>
    <property type="evidence" value="ECO:0007669"/>
    <property type="project" value="UniProtKB-SubCell"/>
</dbReference>
<keyword evidence="8" id="KW-0112">Calmodulin-binding</keyword>
<gene>
    <name evidence="8" type="primary">MLO</name>
    <name evidence="10" type="ORF">ZIOFF_059242</name>
</gene>
<evidence type="ECO:0000256" key="4">
    <source>
        <dbReference type="ARBA" id="ARBA00022821"/>
    </source>
</evidence>
<dbReference type="Pfam" id="PF03094">
    <property type="entry name" value="Mlo"/>
    <property type="match status" value="2"/>
</dbReference>
<keyword evidence="3 8" id="KW-0812">Transmembrane</keyword>
<comment type="domain">
    <text evidence="8">The C-terminus contains a calmodulin-binding domain, which binds calmodulin in a calcium-dependent fashion.</text>
</comment>
<reference evidence="10 11" key="1">
    <citation type="submission" date="2020-08" db="EMBL/GenBank/DDBJ databases">
        <title>Plant Genome Project.</title>
        <authorList>
            <person name="Zhang R.-G."/>
        </authorList>
    </citation>
    <scope>NUCLEOTIDE SEQUENCE [LARGE SCALE GENOMIC DNA]</scope>
    <source>
        <tissue evidence="10">Rhizome</tissue>
    </source>
</reference>
<keyword evidence="4 8" id="KW-0611">Plant defense</keyword>
<evidence type="ECO:0000256" key="1">
    <source>
        <dbReference type="ARBA" id="ARBA00004141"/>
    </source>
</evidence>
<dbReference type="Proteomes" id="UP000734854">
    <property type="component" value="Unassembled WGS sequence"/>
</dbReference>
<keyword evidence="11" id="KW-1185">Reference proteome</keyword>
<dbReference type="AlphaFoldDB" id="A0A8J5F934"/>
<dbReference type="EMBL" id="JACMSC010000016">
    <property type="protein sequence ID" value="KAG6482609.1"/>
    <property type="molecule type" value="Genomic_DNA"/>
</dbReference>
<feature type="transmembrane region" description="Helical" evidence="9">
    <location>
        <begin position="6"/>
        <end position="26"/>
    </location>
</feature>
<comment type="caution">
    <text evidence="10">The sequence shown here is derived from an EMBL/GenBank/DDBJ whole genome shotgun (WGS) entry which is preliminary data.</text>
</comment>
<evidence type="ECO:0000256" key="5">
    <source>
        <dbReference type="ARBA" id="ARBA00022989"/>
    </source>
</evidence>
<evidence type="ECO:0000256" key="9">
    <source>
        <dbReference type="SAM" id="Phobius"/>
    </source>
</evidence>
<sequence>MAMWTAAVVGGVTVYWFVWVMGSAEVKGKRAVNLKMGSIMRDKLQDKYKQYWSFLLSKEGIAATSDDDNIPAFVDTFYNLVTDIYEWGWGQSFHFSPSLPGRSHQEATRIHKEPTADMRDGDLISQIPIRGHSLLLPFTMTGKRTVAPFLLLLIASYFLQIWVSDPFLISSFNGNNQSIDNEKAVKLYEVPLPRNVSYLFPLLISSHHIMQTCFFRQFGKLVVRADYLTLRQGFILNHNLTPRYDFHSYMIRSMEEEFKRIVGVRFSHSNSHALIFNSCSAQLWGFVVAFMLFNINGSNLYFWIAIMPVTVDTLLIVCVVSAHQIKEGMGYLQFLCLLMKLVLSVGAKLQHVIATLALESTGLSGFGARLNPQDDLFWFKKPELLLSLIHFILFQVCLYS</sequence>
<feature type="transmembrane region" description="Helical" evidence="9">
    <location>
        <begin position="274"/>
        <end position="295"/>
    </location>
</feature>
<evidence type="ECO:0000256" key="3">
    <source>
        <dbReference type="ARBA" id="ARBA00022692"/>
    </source>
</evidence>
<evidence type="ECO:0000256" key="8">
    <source>
        <dbReference type="RuleBase" id="RU280816"/>
    </source>
</evidence>
<feature type="transmembrane region" description="Helical" evidence="9">
    <location>
        <begin position="301"/>
        <end position="322"/>
    </location>
</feature>
<protein>
    <recommendedName>
        <fullName evidence="8">MLO-like protein</fullName>
    </recommendedName>
</protein>
<accession>A0A8J5F934</accession>
<comment type="subcellular location">
    <subcellularLocation>
        <location evidence="1 8">Membrane</location>
        <topology evidence="1 8">Multi-pass membrane protein</topology>
    </subcellularLocation>
</comment>
<dbReference type="GO" id="GO:0006952">
    <property type="term" value="P:defense response"/>
    <property type="evidence" value="ECO:0007669"/>
    <property type="project" value="UniProtKB-KW"/>
</dbReference>
<evidence type="ECO:0000256" key="2">
    <source>
        <dbReference type="ARBA" id="ARBA00006574"/>
    </source>
</evidence>
<comment type="function">
    <text evidence="8">May be involved in modulation of pathogen defense and leaf cell death.</text>
</comment>
<proteinExistence type="inferred from homology"/>
<keyword evidence="7 8" id="KW-0568">Pathogenesis-related protein</keyword>
<evidence type="ECO:0000313" key="11">
    <source>
        <dbReference type="Proteomes" id="UP000734854"/>
    </source>
</evidence>
<evidence type="ECO:0000256" key="7">
    <source>
        <dbReference type="ARBA" id="ARBA00023265"/>
    </source>
</evidence>
<dbReference type="PANTHER" id="PTHR31942:SF77">
    <property type="entry name" value="MLO-LIKE PROTEIN 14"/>
    <property type="match status" value="1"/>
</dbReference>
<feature type="transmembrane region" description="Helical" evidence="9">
    <location>
        <begin position="145"/>
        <end position="163"/>
    </location>
</feature>
<name>A0A8J5F934_ZINOF</name>
<organism evidence="10 11">
    <name type="scientific">Zingiber officinale</name>
    <name type="common">Ginger</name>
    <name type="synonym">Amomum zingiber</name>
    <dbReference type="NCBI Taxonomy" id="94328"/>
    <lineage>
        <taxon>Eukaryota</taxon>
        <taxon>Viridiplantae</taxon>
        <taxon>Streptophyta</taxon>
        <taxon>Embryophyta</taxon>
        <taxon>Tracheophyta</taxon>
        <taxon>Spermatophyta</taxon>
        <taxon>Magnoliopsida</taxon>
        <taxon>Liliopsida</taxon>
        <taxon>Zingiberales</taxon>
        <taxon>Zingiberaceae</taxon>
        <taxon>Zingiber</taxon>
    </lineage>
</organism>
<dbReference type="GO" id="GO:0005516">
    <property type="term" value="F:calmodulin binding"/>
    <property type="evidence" value="ECO:0007669"/>
    <property type="project" value="UniProtKB-KW"/>
</dbReference>
<evidence type="ECO:0000256" key="6">
    <source>
        <dbReference type="ARBA" id="ARBA00023136"/>
    </source>
</evidence>